<evidence type="ECO:0000256" key="8">
    <source>
        <dbReference type="ARBA" id="ARBA00038436"/>
    </source>
</evidence>
<gene>
    <name evidence="11" type="ORF">EH244_27415</name>
</gene>
<dbReference type="Pfam" id="PF04290">
    <property type="entry name" value="DctQ"/>
    <property type="match status" value="1"/>
</dbReference>
<dbReference type="GO" id="GO:0015740">
    <property type="term" value="P:C4-dicarboxylate transport"/>
    <property type="evidence" value="ECO:0007669"/>
    <property type="project" value="TreeGrafter"/>
</dbReference>
<dbReference type="GO" id="GO:0022857">
    <property type="term" value="F:transmembrane transporter activity"/>
    <property type="evidence" value="ECO:0007669"/>
    <property type="project" value="UniProtKB-UniRule"/>
</dbReference>
<comment type="function">
    <text evidence="9">Part of the tripartite ATP-independent periplasmic (TRAP) transport system.</text>
</comment>
<feature type="transmembrane region" description="Helical" evidence="9">
    <location>
        <begin position="45"/>
        <end position="65"/>
    </location>
</feature>
<feature type="transmembrane region" description="Helical" evidence="9">
    <location>
        <begin position="163"/>
        <end position="185"/>
    </location>
</feature>
<feature type="domain" description="Tripartite ATP-independent periplasmic transporters DctQ component" evidence="10">
    <location>
        <begin position="57"/>
        <end position="186"/>
    </location>
</feature>
<keyword evidence="3" id="KW-1003">Cell membrane</keyword>
<evidence type="ECO:0000256" key="1">
    <source>
        <dbReference type="ARBA" id="ARBA00004429"/>
    </source>
</evidence>
<evidence type="ECO:0000256" key="5">
    <source>
        <dbReference type="ARBA" id="ARBA00022692"/>
    </source>
</evidence>
<dbReference type="Proteomes" id="UP000271590">
    <property type="component" value="Unassembled WGS sequence"/>
</dbReference>
<name>A0A3P3E6J9_9BURK</name>
<dbReference type="GO" id="GO:0005886">
    <property type="term" value="C:plasma membrane"/>
    <property type="evidence" value="ECO:0007669"/>
    <property type="project" value="UniProtKB-SubCell"/>
</dbReference>
<evidence type="ECO:0000256" key="3">
    <source>
        <dbReference type="ARBA" id="ARBA00022475"/>
    </source>
</evidence>
<evidence type="ECO:0000256" key="6">
    <source>
        <dbReference type="ARBA" id="ARBA00022989"/>
    </source>
</evidence>
<feature type="transmembrane region" description="Helical" evidence="9">
    <location>
        <begin position="123"/>
        <end position="143"/>
    </location>
</feature>
<keyword evidence="5 9" id="KW-0812">Transmembrane</keyword>
<keyword evidence="4 9" id="KW-0997">Cell inner membrane</keyword>
<evidence type="ECO:0000313" key="11">
    <source>
        <dbReference type="EMBL" id="RRH82100.1"/>
    </source>
</evidence>
<dbReference type="InterPro" id="IPR007387">
    <property type="entry name" value="TRAP_DctQ"/>
</dbReference>
<dbReference type="EMBL" id="RQXU01000026">
    <property type="protein sequence ID" value="RRH82100.1"/>
    <property type="molecule type" value="Genomic_DNA"/>
</dbReference>
<comment type="similarity">
    <text evidence="8 9">Belongs to the TRAP transporter small permease family.</text>
</comment>
<dbReference type="InterPro" id="IPR055348">
    <property type="entry name" value="DctQ"/>
</dbReference>
<comment type="subcellular location">
    <subcellularLocation>
        <location evidence="1 9">Cell inner membrane</location>
        <topology evidence="1 9">Multi-pass membrane protein</topology>
    </subcellularLocation>
</comment>
<evidence type="ECO:0000256" key="2">
    <source>
        <dbReference type="ARBA" id="ARBA00022448"/>
    </source>
</evidence>
<comment type="subunit">
    <text evidence="9">The complex comprises the extracytoplasmic solute receptor protein and the two transmembrane proteins.</text>
</comment>
<keyword evidence="2 9" id="KW-0813">Transport</keyword>
<reference evidence="11 12" key="1">
    <citation type="submission" date="2018-11" db="EMBL/GenBank/DDBJ databases">
        <title>The genome of Variovorax sp T529.</title>
        <authorList>
            <person name="Gao J."/>
        </authorList>
    </citation>
    <scope>NUCLEOTIDE SEQUENCE [LARGE SCALE GENOMIC DNA]</scope>
    <source>
        <strain evidence="11 12">T529</strain>
    </source>
</reference>
<sequence>MTLTVPAADTIAPGAPIELEDLVNPNGRPPSNHAYSRFCAFLSKASLMLAVAMLITIIVCVQYQVVGRYVFNDTPTWAEGLALQLVLYVTALGVAVGVRDAGHIGLDSLVVLLPEALRLKIEILIHALVALFGAIMAWSGWTWTTLKWTDIKPMMGVPVGLDYLALVIAGLLIVLFSIEHIVALLRDEEVVPAWN</sequence>
<evidence type="ECO:0000259" key="10">
    <source>
        <dbReference type="Pfam" id="PF04290"/>
    </source>
</evidence>
<accession>A0A3P3E6J9</accession>
<protein>
    <recommendedName>
        <fullName evidence="9">TRAP transporter small permease protein</fullName>
    </recommendedName>
</protein>
<evidence type="ECO:0000256" key="9">
    <source>
        <dbReference type="RuleBase" id="RU369079"/>
    </source>
</evidence>
<keyword evidence="6 9" id="KW-1133">Transmembrane helix</keyword>
<dbReference type="PANTHER" id="PTHR35011">
    <property type="entry name" value="2,3-DIKETO-L-GULONATE TRAP TRANSPORTER SMALL PERMEASE PROTEIN YIAM"/>
    <property type="match status" value="1"/>
</dbReference>
<dbReference type="AlphaFoldDB" id="A0A3P3E6J9"/>
<evidence type="ECO:0000313" key="12">
    <source>
        <dbReference type="Proteomes" id="UP000271590"/>
    </source>
</evidence>
<keyword evidence="7 9" id="KW-0472">Membrane</keyword>
<evidence type="ECO:0000256" key="4">
    <source>
        <dbReference type="ARBA" id="ARBA00022519"/>
    </source>
</evidence>
<proteinExistence type="inferred from homology"/>
<feature type="transmembrane region" description="Helical" evidence="9">
    <location>
        <begin position="85"/>
        <end position="102"/>
    </location>
</feature>
<dbReference type="PANTHER" id="PTHR35011:SF11">
    <property type="entry name" value="TRAP TRANSPORTER SMALL PERMEASE PROTEIN"/>
    <property type="match status" value="1"/>
</dbReference>
<evidence type="ECO:0000256" key="7">
    <source>
        <dbReference type="ARBA" id="ARBA00023136"/>
    </source>
</evidence>
<organism evidence="11 12">
    <name type="scientific">Variovorax beijingensis</name>
    <dbReference type="NCBI Taxonomy" id="2496117"/>
    <lineage>
        <taxon>Bacteria</taxon>
        <taxon>Pseudomonadati</taxon>
        <taxon>Pseudomonadota</taxon>
        <taxon>Betaproteobacteria</taxon>
        <taxon>Burkholderiales</taxon>
        <taxon>Comamonadaceae</taxon>
        <taxon>Variovorax</taxon>
    </lineage>
</organism>
<comment type="caution">
    <text evidence="11">The sequence shown here is derived from an EMBL/GenBank/DDBJ whole genome shotgun (WGS) entry which is preliminary data.</text>
</comment>